<protein>
    <submittedName>
        <fullName evidence="1">Topology modulation protein</fullName>
    </submittedName>
</protein>
<reference evidence="2" key="1">
    <citation type="submission" date="2019-01" db="EMBL/GenBank/DDBJ databases">
        <title>Sphingorhabdus lacus sp.nov., isolated from an oligotrophic freshwater lake.</title>
        <authorList>
            <person name="Park M."/>
        </authorList>
    </citation>
    <scope>NUCLEOTIDE SEQUENCE [LARGE SCALE GENOMIC DNA]</scope>
    <source>
        <strain evidence="2">IMCC1753</strain>
    </source>
</reference>
<dbReference type="KEGG" id="slaa:EUU25_08265"/>
<dbReference type="AlphaFoldDB" id="A0A6I6L452"/>
<dbReference type="OrthoDB" id="7210594at2"/>
<evidence type="ECO:0000313" key="1">
    <source>
        <dbReference type="EMBL" id="QGY80615.1"/>
    </source>
</evidence>
<name>A0A6I6L452_9SPHN</name>
<dbReference type="InterPro" id="IPR052922">
    <property type="entry name" value="Cytidylate_Kinase-2"/>
</dbReference>
<dbReference type="InterPro" id="IPR027417">
    <property type="entry name" value="P-loop_NTPase"/>
</dbReference>
<organism evidence="1 2">
    <name type="scientific">Sphingorhabdus lacus</name>
    <dbReference type="NCBI Taxonomy" id="392610"/>
    <lineage>
        <taxon>Bacteria</taxon>
        <taxon>Pseudomonadati</taxon>
        <taxon>Pseudomonadota</taxon>
        <taxon>Alphaproteobacteria</taxon>
        <taxon>Sphingomonadales</taxon>
        <taxon>Sphingomonadaceae</taxon>
        <taxon>Sphingorhabdus</taxon>
    </lineage>
</organism>
<proteinExistence type="predicted"/>
<dbReference type="Proteomes" id="UP000428803">
    <property type="component" value="Chromosome"/>
</dbReference>
<keyword evidence="2" id="KW-1185">Reference proteome</keyword>
<dbReference type="RefSeq" id="WP_158900004.1">
    <property type="nucleotide sequence ID" value="NZ_CP035733.1"/>
</dbReference>
<dbReference type="EMBL" id="CP035733">
    <property type="protein sequence ID" value="QGY80615.1"/>
    <property type="molecule type" value="Genomic_DNA"/>
</dbReference>
<dbReference type="PANTHER" id="PTHR37816:SF3">
    <property type="entry name" value="MODULATES DNA TOPOLOGY"/>
    <property type="match status" value="1"/>
</dbReference>
<gene>
    <name evidence="1" type="ORF">EUU25_08265</name>
</gene>
<dbReference type="PANTHER" id="PTHR37816">
    <property type="entry name" value="YALI0E33011P"/>
    <property type="match status" value="1"/>
</dbReference>
<dbReference type="SUPFAM" id="SSF52540">
    <property type="entry name" value="P-loop containing nucleoside triphosphate hydrolases"/>
    <property type="match status" value="1"/>
</dbReference>
<evidence type="ECO:0000313" key="2">
    <source>
        <dbReference type="Proteomes" id="UP000428803"/>
    </source>
</evidence>
<sequence>MQRLLVIGPCGAGKSTLSTVLGKKLDLPVFHMDQLNWRPGWIESSKDEIRARLADIVVTDRWLIDGNYGGTLAVRLEHADTIVYLDYPIRLCVLRLLRRIWKYRGQSRPDMTEGCPERFDLAFLFYLMRWNSGPRIRTETQLKGHEAKIIRLQSPQELDRWLDSL</sequence>
<dbReference type="Gene3D" id="3.40.50.300">
    <property type="entry name" value="P-loop containing nucleotide triphosphate hydrolases"/>
    <property type="match status" value="1"/>
</dbReference>
<accession>A0A6I6L452</accession>